<keyword evidence="3" id="KW-1185">Reference proteome</keyword>
<feature type="domain" description="Reverse transcriptase" evidence="1">
    <location>
        <begin position="9"/>
        <end position="143"/>
    </location>
</feature>
<dbReference type="AlphaFoldDB" id="A0A9P0FK88"/>
<dbReference type="OrthoDB" id="6780578at2759"/>
<dbReference type="InterPro" id="IPR043128">
    <property type="entry name" value="Rev_trsase/Diguanyl_cyclase"/>
</dbReference>
<protein>
    <recommendedName>
        <fullName evidence="1">Reverse transcriptase domain-containing protein</fullName>
    </recommendedName>
</protein>
<organism evidence="2 3">
    <name type="scientific">Brassicogethes aeneus</name>
    <name type="common">Rape pollen beetle</name>
    <name type="synonym">Meligethes aeneus</name>
    <dbReference type="NCBI Taxonomy" id="1431903"/>
    <lineage>
        <taxon>Eukaryota</taxon>
        <taxon>Metazoa</taxon>
        <taxon>Ecdysozoa</taxon>
        <taxon>Arthropoda</taxon>
        <taxon>Hexapoda</taxon>
        <taxon>Insecta</taxon>
        <taxon>Pterygota</taxon>
        <taxon>Neoptera</taxon>
        <taxon>Endopterygota</taxon>
        <taxon>Coleoptera</taxon>
        <taxon>Polyphaga</taxon>
        <taxon>Cucujiformia</taxon>
        <taxon>Nitidulidae</taxon>
        <taxon>Meligethinae</taxon>
        <taxon>Brassicogethes</taxon>
    </lineage>
</organism>
<dbReference type="Pfam" id="PF00078">
    <property type="entry name" value="RVT_1"/>
    <property type="match status" value="1"/>
</dbReference>
<dbReference type="PANTHER" id="PTHR47027">
    <property type="entry name" value="REVERSE TRANSCRIPTASE DOMAIN-CONTAINING PROTEIN"/>
    <property type="match status" value="1"/>
</dbReference>
<evidence type="ECO:0000259" key="1">
    <source>
        <dbReference type="Pfam" id="PF00078"/>
    </source>
</evidence>
<dbReference type="SUPFAM" id="SSF56672">
    <property type="entry name" value="DNA/RNA polymerases"/>
    <property type="match status" value="1"/>
</dbReference>
<name>A0A9P0FK88_BRAAE</name>
<accession>A0A9P0FK88</accession>
<dbReference type="Gene3D" id="3.30.70.270">
    <property type="match status" value="1"/>
</dbReference>
<dbReference type="EMBL" id="OV121138">
    <property type="protein sequence ID" value="CAH0560543.1"/>
    <property type="molecule type" value="Genomic_DNA"/>
</dbReference>
<proteinExistence type="predicted"/>
<dbReference type="GO" id="GO:0071897">
    <property type="term" value="P:DNA biosynthetic process"/>
    <property type="evidence" value="ECO:0007669"/>
    <property type="project" value="UniProtKB-ARBA"/>
</dbReference>
<evidence type="ECO:0000313" key="2">
    <source>
        <dbReference type="EMBL" id="CAH0560543.1"/>
    </source>
</evidence>
<evidence type="ECO:0000313" key="3">
    <source>
        <dbReference type="Proteomes" id="UP001154078"/>
    </source>
</evidence>
<dbReference type="PANTHER" id="PTHR47027:SF20">
    <property type="entry name" value="REVERSE TRANSCRIPTASE-LIKE PROTEIN WITH RNA-DIRECTED DNA POLYMERASE DOMAIN"/>
    <property type="match status" value="1"/>
</dbReference>
<dbReference type="InterPro" id="IPR000477">
    <property type="entry name" value="RT_dom"/>
</dbReference>
<gene>
    <name evidence="2" type="ORF">MELIAE_LOCUS10278</name>
</gene>
<sequence length="308" mass="36019">MTLSKTSGLVKINGKTSKEFQIKSVLRQGDPLSTVLFNLVLEKIIRDSRINRNGSLFSRNHQCLAYADDVVLMARTKGELQRIAANLINMAEKMGLRVNYEKSKYMNIERGKNTQEMEALIVQTINGVNISFEEVESYMYLGVLINNKGDEEEEINLRELSLKVKIRMYKTIIRPTVLYACETSVLNRSNQIKLEIWERKILRRIFGGKKVEEGWIRRTNAEIYDIYKEPIITEVVKSRRIQWLGHLERMDDHRLVKGIGNKMAEGKRRKGRPRKKWMEEVLKDLKEKKIVGWKTKAKDRKKPKGMYN</sequence>
<reference evidence="2" key="1">
    <citation type="submission" date="2021-12" db="EMBL/GenBank/DDBJ databases">
        <authorList>
            <person name="King R."/>
        </authorList>
    </citation>
    <scope>NUCLEOTIDE SEQUENCE</scope>
</reference>
<dbReference type="InterPro" id="IPR043502">
    <property type="entry name" value="DNA/RNA_pol_sf"/>
</dbReference>
<dbReference type="Proteomes" id="UP001154078">
    <property type="component" value="Chromosome 7"/>
</dbReference>